<dbReference type="InterPro" id="IPR004273">
    <property type="entry name" value="Dynein_heavy_D6_P-loop"/>
</dbReference>
<gene>
    <name evidence="12" type="ORF">CCMP2556_LOCUS9695</name>
</gene>
<dbReference type="InterPro" id="IPR041228">
    <property type="entry name" value="Dynein_C"/>
</dbReference>
<dbReference type="Pfam" id="PF12780">
    <property type="entry name" value="AAA_8"/>
    <property type="match status" value="1"/>
</dbReference>
<dbReference type="EMBL" id="CAXAMN010004447">
    <property type="protein sequence ID" value="CAK9009502.1"/>
    <property type="molecule type" value="Genomic_DNA"/>
</dbReference>
<evidence type="ECO:0000313" key="13">
    <source>
        <dbReference type="Proteomes" id="UP001642484"/>
    </source>
</evidence>
<dbReference type="Gene3D" id="1.20.920.30">
    <property type="match status" value="1"/>
</dbReference>
<keyword evidence="4" id="KW-0175">Coiled coil</keyword>
<dbReference type="Pfam" id="PF03028">
    <property type="entry name" value="Dynein_heavy"/>
    <property type="match status" value="1"/>
</dbReference>
<sequence>MHPVTLQCGTALGLKRHYSTLAYSDLSDVRRDVFDSSVQEVVPKMIDCTINVFKQAMEADGVHPNFLQDAHWAAWLAVQLWRKHFEGSALLDPEVPFERPMEETFKDSNLRVLQWNLLAEGLVPEGFMMPLVSKAHVQRSDQFLQTLLQTGEPEDLRTAAKLSSQGYRSFVWRQGEDGSDQIHWEEFARMACNMVLAMKGLPPSQKEERGLDLKKRYNPDQEGPNSGQLTVNEKAVVGPEHRLLRVVWFVALLQPDVICFQEVDNFAFLAHELQKLGYACSSVGAKDYVPLKDRTGSYGERLAQSEWSFAPKSGVKRGKSTARHFLEKRVKDGGHKATIDGHQWPIDDDGQAIFWRNDRFEIVGEPEFLVLPGDADIDAFLDGTSEEPGCTQSDQGAVRVLLQFKDLDERLHRQQFYVSTTHLSSGTDQEVHRIQQLHHLGSTWARSGLPEIWSMDANTEVDFEDPDMTCSSVPIPEDANALQSFMQKNDLRSVWDSFYSSKGDIWDPPVSVWKMRGSASAQPKKVGEDMYQLIDHIFYDGRHLFGQGEQALRLREKKTDDPADRDWLALMPNELLPSDHLPIVWDFHLNVNSPRWEPTVLVSCAKQLFQQLRSLLPGADPNLDEIESLFAPLYLGGLHGRRDSSPDVALSVFHVLKKISVEAKATLKYELTDNVSKLELFRERIIKATGRHQSKATYESSLVQALLFSAASIVAGQGGLFSDQWSTIALAAMRCVLRTLTAVPCLDPSFVEVMSEGQLWALLAQMTSIITPNCPYIVKAFDQNGIVTSQDMDCLLVEIGEQLNCRRTPCAPALCVLRCINWRKCATGTHVAAAVKMLMQAIEAGKIPFLEQHLFGPTDRMEEMQAVPSAVSVVSTIRLLRANSATPQPPLPPEMQHKQTFDQSAAISALASLANSGNLDSGGGLALLLESLQRQMALAQGTSTPERQARALHRPPPWVVASYVRRTVVSALEKTEPLEALVVSAQKLHVSEQEAKKRARLNPVEELIQALVDFPQDGPQSQAHTFGRILRLLVKIADRCGPKALLAPMVARNGIDRIRDVLRCLALLSEEDLQRWKTHLHLNRFLDLLLSVDVSSDSLLLALQQRVEEAIKEKEFKELLMQRPSRDDASPKSYDLNKILAEIDTFDFVKKLPESPAMEDLFTRGEVETFDVAAWQGNSFGASPPLGDEPCALNDLLPTPAKSHYLFNLRDIWKVFLGLCSLSAKKSNNVPTVTRCWAHEIQRVFGDRLTDEQDLQWMKTQVDTAVGQDLAQDLGSIFDKERLIFASFLTQEVENRTYDEVTDMQAMKTAIEEYLDEYNQVFSIIMPLVMFLDACEHCARICRVLSQPNGNVLLLGVGGSGRQSLTRLSAYMNEADCFQIEVAKGYGMTEFKDDVKRCLMKCGVEDKVQIFLFCDTQIVKEDFVEAINNVLNSGDVPNLYANEDFEAISSSCRQLCQSMGMQPTKANLFSAYLSRVKKNVHVTLAFSPVGDSFRNRLRSFPSLVNCCTIDWFHEWPAEALYSVAKQQITGQNVELPNLEGALKMFQTIHQSVESSSKKFLQATGRHVYVTPTSFLELLTSFVAILADKRNQVGTLQHRYSVGLGKIGDAEQQVAGLQQMLVEKKPVLEKTQKEVSEMMVVITKDKGEAEEVSKAVAAEEAAAALKAEETQAIKDDAQRDLDEALPALDQAVECLKKLRKEHIQEVKALGNPPAGVRLACEAVCIMFQLKPVKKPDPNNPSKKIEDYWETSQKQVLVDAKKLLEDLMDFDKDNIPDKVIATIGPYIEREDFDPAAIKKASVACEALCLWVRAMYKYHFVAKAVEPKRQLLKKAEAELAECQEKLDAAQSRLREVQSLVTVPQAEFNAAVQKQKELQDDMNLCEVKLQRAHKLINGLGGEKARWGQNVKDLNAQLGLLPGDCVVAAGMVSYAGPFTSQVRGECEELWRSELKVLEMPHTKGCSMSTVLGDPVKIQQWVVCALPNDQLSIENGIIIDRARRWPLMIDPQRQANKYIKNMGKETETGIDVCKLSEKNFLRTLELGIQFGKWILLENIGINLDPALEPVLGQQKIKDGSGYVIKLGDKSVTYTETFKFFMTTTLPNPHYSPETSVKVTLLNFAITPSGLEDQMLGIVVAKERPDLEEEKNNLVVQNAKNNKILKDIEDDILRLLATSEGDVLEDDTLVDKVTDSKAVSDDINEKKKVAEVTEKNIDTARESYRPVAFRTAVLFFCIVELTNIDPMYQYSLQWFQKLFTIAIDTSPKAEDLEERLGILKSFFTEQLYQSICRGLFEKDKTLFSFALCTSILRGDKMMDDTELRFLLVGPTADLVENGPAIPAEWVGKQRWNEILTISSLTAFHGFSDYFATHVDEFKPIYDSVEADKEPLPAAWEEKLSPLQKICFIRAMRIDCLKAAVISFISNQIGTKFVEPPTFDISKSFADSVNTTPLIFILSPGTDPVSDVIAFADKLGMLKRFESISLGQGQGPKAMKLIETAQGGGGWVLLSNCHLMESWMPTLEAIVEQFNPDNMQTSFRLWLTSMPAKSFPVQVLQNGVKMTNEPPSGLRANLLRSYSALSDEVFKESNKPEIFKVLLFGFCFFHAVVQDRRKFGPIGWNIAYGFTPEDLLVCRQQLMLFVNQYDQVPYKVLNFLGAKINYGGRVTDDKDKLLISTILQTYICPESVEEKEGYKYSTSGLYYAPGAETIEEFITYIKGLPLYPMPEAFGLHENCNITCAQDEALKLLTGMQSMVSLNAGGGEGGSADTVMDDTAASIQERLPTPFPLDVCETKFPTRYEESMNTVVKQECLRYNKLLWSMASSLKDFRKAIKGLIVMTAELEAAGKSLFVNEVPEMWSKKGPLSLKPLSSWYLDILARVRFFQMWFDLGHAPPCFWVSGIFFPQAFFTGAMQNFARKYGEEIDLLSFSQRSERAIETMDQITDAPAQLTSPPDDGVYVYGIFLEGARFDCTTHQLEDGDSRPKELFTDMPPLQFLPIRNRVPNATDYRCPLTVGLRDRRLDMVTHLP</sequence>
<dbReference type="InterPro" id="IPR043160">
    <property type="entry name" value="Dynein_C_barrel"/>
</dbReference>
<evidence type="ECO:0000259" key="7">
    <source>
        <dbReference type="Pfam" id="PF12780"/>
    </source>
</evidence>
<feature type="domain" description="Dynein heavy chain ATP-binding dynein motor region" evidence="8">
    <location>
        <begin position="1973"/>
        <end position="2196"/>
    </location>
</feature>
<dbReference type="Gene3D" id="3.60.10.10">
    <property type="entry name" value="Endonuclease/exonuclease/phosphatase"/>
    <property type="match status" value="1"/>
</dbReference>
<dbReference type="InterPro" id="IPR042219">
    <property type="entry name" value="AAA_lid_11_sf"/>
</dbReference>
<dbReference type="Gene3D" id="3.10.490.20">
    <property type="match status" value="1"/>
</dbReference>
<dbReference type="Gene3D" id="1.20.920.20">
    <property type="match status" value="1"/>
</dbReference>
<dbReference type="Pfam" id="PF12777">
    <property type="entry name" value="MT"/>
    <property type="match status" value="1"/>
</dbReference>
<feature type="coiled-coil region" evidence="4">
    <location>
        <begin position="1822"/>
        <end position="1856"/>
    </location>
</feature>
<dbReference type="InterPro" id="IPR026983">
    <property type="entry name" value="DHC"/>
</dbReference>
<dbReference type="Proteomes" id="UP001642484">
    <property type="component" value="Unassembled WGS sequence"/>
</dbReference>
<dbReference type="Gene3D" id="1.20.1270.280">
    <property type="match status" value="1"/>
</dbReference>
<proteinExistence type="predicted"/>
<dbReference type="PANTHER" id="PTHR22878:SF68">
    <property type="entry name" value="DYNEIN HEAVY CHAIN 6, AXONEMAL-LIKE"/>
    <property type="match status" value="1"/>
</dbReference>
<dbReference type="InterPro" id="IPR041658">
    <property type="entry name" value="AAA_lid_11"/>
</dbReference>
<dbReference type="Pfam" id="PF18198">
    <property type="entry name" value="AAA_lid_11"/>
    <property type="match status" value="1"/>
</dbReference>
<dbReference type="InterPro" id="IPR035706">
    <property type="entry name" value="AAA_9"/>
</dbReference>
<feature type="domain" description="Dynein heavy chain AAA lid" evidence="10">
    <location>
        <begin position="2587"/>
        <end position="2726"/>
    </location>
</feature>
<evidence type="ECO:0000256" key="1">
    <source>
        <dbReference type="ARBA" id="ARBA00004430"/>
    </source>
</evidence>
<dbReference type="Gene3D" id="3.40.50.300">
    <property type="entry name" value="P-loop containing nucleotide triphosphate hydrolases"/>
    <property type="match status" value="3"/>
</dbReference>
<dbReference type="SUPFAM" id="SSF52540">
    <property type="entry name" value="P-loop containing nucleoside triphosphate hydrolases"/>
    <property type="match status" value="1"/>
</dbReference>
<dbReference type="InterPro" id="IPR024743">
    <property type="entry name" value="Dynein_HC_stalk"/>
</dbReference>
<dbReference type="InterPro" id="IPR036691">
    <property type="entry name" value="Endo/exonu/phosph_ase_sf"/>
</dbReference>
<dbReference type="Gene3D" id="1.10.8.1220">
    <property type="match status" value="1"/>
</dbReference>
<keyword evidence="2" id="KW-0969">Cilium</keyword>
<feature type="domain" description="Dynein heavy chain 3 AAA+ lid" evidence="9">
    <location>
        <begin position="1196"/>
        <end position="1275"/>
    </location>
</feature>
<dbReference type="Pfam" id="PF18199">
    <property type="entry name" value="Dynein_C"/>
    <property type="match status" value="1"/>
</dbReference>
<dbReference type="Pfam" id="PF17857">
    <property type="entry name" value="AAA_lid_1"/>
    <property type="match status" value="1"/>
</dbReference>
<dbReference type="PANTHER" id="PTHR22878">
    <property type="entry name" value="DYNEIN HEAVY CHAIN 6, AXONEMAL-LIKE-RELATED"/>
    <property type="match status" value="1"/>
</dbReference>
<dbReference type="Pfam" id="PF12781">
    <property type="entry name" value="AAA_9"/>
    <property type="match status" value="1"/>
</dbReference>
<keyword evidence="3" id="KW-0966">Cell projection</keyword>
<evidence type="ECO:0000259" key="9">
    <source>
        <dbReference type="Pfam" id="PF17857"/>
    </source>
</evidence>
<dbReference type="SUPFAM" id="SSF56219">
    <property type="entry name" value="DNase I-like"/>
    <property type="match status" value="1"/>
</dbReference>
<evidence type="ECO:0000259" key="8">
    <source>
        <dbReference type="Pfam" id="PF12781"/>
    </source>
</evidence>
<keyword evidence="13" id="KW-1185">Reference proteome</keyword>
<organism evidence="12 13">
    <name type="scientific">Durusdinium trenchii</name>
    <dbReference type="NCBI Taxonomy" id="1381693"/>
    <lineage>
        <taxon>Eukaryota</taxon>
        <taxon>Sar</taxon>
        <taxon>Alveolata</taxon>
        <taxon>Dinophyceae</taxon>
        <taxon>Suessiales</taxon>
        <taxon>Symbiodiniaceae</taxon>
        <taxon>Durusdinium</taxon>
    </lineage>
</organism>
<feature type="domain" description="Dynein heavy chain AAA module D4" evidence="7">
    <location>
        <begin position="1326"/>
        <end position="1583"/>
    </location>
</feature>
<evidence type="ECO:0000259" key="11">
    <source>
        <dbReference type="Pfam" id="PF18199"/>
    </source>
</evidence>
<dbReference type="Gene3D" id="1.10.8.720">
    <property type="entry name" value="Region D6 of dynein motor"/>
    <property type="match status" value="1"/>
</dbReference>
<name>A0ABP0J598_9DINO</name>
<feature type="domain" description="Dynein heavy chain coiled coil stalk" evidence="6">
    <location>
        <begin position="1598"/>
        <end position="1946"/>
    </location>
</feature>
<evidence type="ECO:0000313" key="12">
    <source>
        <dbReference type="EMBL" id="CAK9009502.1"/>
    </source>
</evidence>
<feature type="domain" description="Dynein heavy chain region D6 P-loop" evidence="5">
    <location>
        <begin position="2442"/>
        <end position="2555"/>
    </location>
</feature>
<dbReference type="InterPro" id="IPR041589">
    <property type="entry name" value="DNAH3_AAA_lid_1"/>
</dbReference>
<evidence type="ECO:0000256" key="2">
    <source>
        <dbReference type="ARBA" id="ARBA00023069"/>
    </source>
</evidence>
<evidence type="ECO:0000256" key="3">
    <source>
        <dbReference type="ARBA" id="ARBA00023273"/>
    </source>
</evidence>
<dbReference type="Gene3D" id="6.10.140.1060">
    <property type="match status" value="1"/>
</dbReference>
<feature type="domain" description="Dynein heavy chain C-terminal" evidence="11">
    <location>
        <begin position="2737"/>
        <end position="3004"/>
    </location>
</feature>
<protein>
    <submittedName>
        <fullName evidence="12">Uncharacterized protein</fullName>
    </submittedName>
</protein>
<reference evidence="12 13" key="1">
    <citation type="submission" date="2024-02" db="EMBL/GenBank/DDBJ databases">
        <authorList>
            <person name="Chen Y."/>
            <person name="Shah S."/>
            <person name="Dougan E. K."/>
            <person name="Thang M."/>
            <person name="Chan C."/>
        </authorList>
    </citation>
    <scope>NUCLEOTIDE SEQUENCE [LARGE SCALE GENOMIC DNA]</scope>
</reference>
<evidence type="ECO:0000256" key="4">
    <source>
        <dbReference type="SAM" id="Coils"/>
    </source>
</evidence>
<dbReference type="InterPro" id="IPR024317">
    <property type="entry name" value="Dynein_heavy_chain_D4_dom"/>
</dbReference>
<evidence type="ECO:0000259" key="5">
    <source>
        <dbReference type="Pfam" id="PF03028"/>
    </source>
</evidence>
<evidence type="ECO:0000259" key="10">
    <source>
        <dbReference type="Pfam" id="PF18198"/>
    </source>
</evidence>
<dbReference type="InterPro" id="IPR027417">
    <property type="entry name" value="P-loop_NTPase"/>
</dbReference>
<evidence type="ECO:0000259" key="6">
    <source>
        <dbReference type="Pfam" id="PF12777"/>
    </source>
</evidence>
<accession>A0ABP0J598</accession>
<comment type="subcellular location">
    <subcellularLocation>
        <location evidence="1">Cytoplasm</location>
        <location evidence="1">Cytoskeleton</location>
        <location evidence="1">Cilium axoneme</location>
    </subcellularLocation>
</comment>
<comment type="caution">
    <text evidence="12">The sequence shown here is derived from an EMBL/GenBank/DDBJ whole genome shotgun (WGS) entry which is preliminary data.</text>
</comment>